<dbReference type="AlphaFoldDB" id="A0AAW0F7L3"/>
<gene>
    <name evidence="1" type="ORF">QCA50_020559</name>
</gene>
<dbReference type="EMBL" id="JASBNA010000115">
    <property type="protein sequence ID" value="KAK7676485.1"/>
    <property type="molecule type" value="Genomic_DNA"/>
</dbReference>
<evidence type="ECO:0000313" key="2">
    <source>
        <dbReference type="Proteomes" id="UP001385951"/>
    </source>
</evidence>
<dbReference type="Proteomes" id="UP001385951">
    <property type="component" value="Unassembled WGS sequence"/>
</dbReference>
<reference evidence="1 2" key="1">
    <citation type="submission" date="2022-09" db="EMBL/GenBank/DDBJ databases">
        <authorList>
            <person name="Palmer J.M."/>
        </authorList>
    </citation>
    <scope>NUCLEOTIDE SEQUENCE [LARGE SCALE GENOMIC DNA]</scope>
    <source>
        <strain evidence="1 2">DSM 7382</strain>
    </source>
</reference>
<sequence length="147" mass="16923">MGVRDTKGEKMSTGKEQKKKIDYFLNDDSIPKTDSICLRRAGCVQDFPRVNTCKVYISLEETLYWYSRGLYLYKRDIHEHLEDIEGGHLIATVPKAVLNPSTTDTQFLFFRASIAAACPSSWHAYRPKSGNGCRTLYPPWTRIRTRI</sequence>
<accession>A0AAW0F7L3</accession>
<organism evidence="1 2">
    <name type="scientific">Cerrena zonata</name>
    <dbReference type="NCBI Taxonomy" id="2478898"/>
    <lineage>
        <taxon>Eukaryota</taxon>
        <taxon>Fungi</taxon>
        <taxon>Dikarya</taxon>
        <taxon>Basidiomycota</taxon>
        <taxon>Agaricomycotina</taxon>
        <taxon>Agaricomycetes</taxon>
        <taxon>Polyporales</taxon>
        <taxon>Cerrenaceae</taxon>
        <taxon>Cerrena</taxon>
    </lineage>
</organism>
<evidence type="ECO:0000313" key="1">
    <source>
        <dbReference type="EMBL" id="KAK7676485.1"/>
    </source>
</evidence>
<keyword evidence="2" id="KW-1185">Reference proteome</keyword>
<comment type="caution">
    <text evidence="1">The sequence shown here is derived from an EMBL/GenBank/DDBJ whole genome shotgun (WGS) entry which is preliminary data.</text>
</comment>
<name>A0AAW0F7L3_9APHY</name>
<proteinExistence type="predicted"/>
<protein>
    <submittedName>
        <fullName evidence="1">Uncharacterized protein</fullName>
    </submittedName>
</protein>